<dbReference type="OrthoDB" id="408631at2759"/>
<dbReference type="Gene3D" id="3.40.50.1820">
    <property type="entry name" value="alpha/beta hydrolase"/>
    <property type="match status" value="2"/>
</dbReference>
<accession>A0A1S3KAP4</accession>
<dbReference type="EC" id="3.1.1.-" evidence="3"/>
<dbReference type="STRING" id="7574.A0A1S3KAP4"/>
<keyword evidence="5" id="KW-1185">Reference proteome</keyword>
<organism evidence="5 6">
    <name type="scientific">Lingula anatina</name>
    <name type="common">Brachiopod</name>
    <name type="synonym">Lingula unguis</name>
    <dbReference type="NCBI Taxonomy" id="7574"/>
    <lineage>
        <taxon>Eukaryota</taxon>
        <taxon>Metazoa</taxon>
        <taxon>Spiralia</taxon>
        <taxon>Lophotrochozoa</taxon>
        <taxon>Brachiopoda</taxon>
        <taxon>Linguliformea</taxon>
        <taxon>Lingulata</taxon>
        <taxon>Lingulida</taxon>
        <taxon>Linguloidea</taxon>
        <taxon>Lingulidae</taxon>
        <taxon>Lingula</taxon>
    </lineage>
</organism>
<dbReference type="Pfam" id="PF00135">
    <property type="entry name" value="COesterase"/>
    <property type="match status" value="2"/>
</dbReference>
<proteinExistence type="inferred from homology"/>
<dbReference type="KEGG" id="lak:106180301"/>
<evidence type="ECO:0000256" key="3">
    <source>
        <dbReference type="RuleBase" id="RU361235"/>
    </source>
</evidence>
<dbReference type="SUPFAM" id="SSF53474">
    <property type="entry name" value="alpha/beta-Hydrolases"/>
    <property type="match status" value="1"/>
</dbReference>
<comment type="similarity">
    <text evidence="1 3">Belongs to the type-B carboxylesterase/lipase family.</text>
</comment>
<feature type="domain" description="Carboxylesterase type B" evidence="4">
    <location>
        <begin position="141"/>
        <end position="214"/>
    </location>
</feature>
<dbReference type="InterPro" id="IPR051093">
    <property type="entry name" value="Neuroligin/BSAL"/>
</dbReference>
<name>A0A1S3KAP4_LINAN</name>
<dbReference type="InterPro" id="IPR019826">
    <property type="entry name" value="Carboxylesterase_B_AS"/>
</dbReference>
<dbReference type="GO" id="GO:0016787">
    <property type="term" value="F:hydrolase activity"/>
    <property type="evidence" value="ECO:0007669"/>
    <property type="project" value="UniProtKB-KW"/>
</dbReference>
<evidence type="ECO:0000313" key="6">
    <source>
        <dbReference type="RefSeq" id="XP_013419713.1"/>
    </source>
</evidence>
<feature type="domain" description="Carboxylesterase type B" evidence="4">
    <location>
        <begin position="3"/>
        <end position="138"/>
    </location>
</feature>
<sequence length="241" mass="26605">VTGDVIVVSMNYRLNVFGFLSIGDDNVPGNIGLWDQIEALKWIKKNIQYFGGDSGRVTIFGESAGGSSVVQLALANASSGLFQRFIRQSGITNSKVWVASKDAPEIAVRTGNIVGCPTTNTMAMVDCLRSIDAETLIGSIRANHGDDLHFMIGSHEPFVPGATFTDDEKYLSKMMMRYWSNFAKTGNPNIPEPVPALWEEYTVNEKHYLEFGDVIVGKRSVIPERVKLWTKTIPRALARCN</sequence>
<dbReference type="InterPro" id="IPR002018">
    <property type="entry name" value="CarbesteraseB"/>
</dbReference>
<reference evidence="6" key="1">
    <citation type="submission" date="2025-08" db="UniProtKB">
        <authorList>
            <consortium name="RefSeq"/>
        </authorList>
    </citation>
    <scope>IDENTIFICATION</scope>
    <source>
        <tissue evidence="6">Gonads</tissue>
    </source>
</reference>
<keyword evidence="2 3" id="KW-0378">Hydrolase</keyword>
<evidence type="ECO:0000256" key="1">
    <source>
        <dbReference type="ARBA" id="ARBA00005964"/>
    </source>
</evidence>
<protein>
    <recommendedName>
        <fullName evidence="3">Carboxylic ester hydrolase</fullName>
        <ecNumber evidence="3">3.1.1.-</ecNumber>
    </recommendedName>
</protein>
<evidence type="ECO:0000313" key="5">
    <source>
        <dbReference type="Proteomes" id="UP000085678"/>
    </source>
</evidence>
<feature type="non-terminal residue" evidence="6">
    <location>
        <position position="1"/>
    </location>
</feature>
<gene>
    <name evidence="6" type="primary">LOC106180301</name>
</gene>
<dbReference type="GeneID" id="106180301"/>
<dbReference type="InParanoid" id="A0A1S3KAP4"/>
<dbReference type="AlphaFoldDB" id="A0A1S3KAP4"/>
<evidence type="ECO:0000256" key="2">
    <source>
        <dbReference type="ARBA" id="ARBA00022801"/>
    </source>
</evidence>
<dbReference type="InterPro" id="IPR029058">
    <property type="entry name" value="AB_hydrolase_fold"/>
</dbReference>
<dbReference type="PANTHER" id="PTHR43903">
    <property type="entry name" value="NEUROLIGIN"/>
    <property type="match status" value="1"/>
</dbReference>
<dbReference type="PROSITE" id="PS00122">
    <property type="entry name" value="CARBOXYLESTERASE_B_1"/>
    <property type="match status" value="1"/>
</dbReference>
<evidence type="ECO:0000259" key="4">
    <source>
        <dbReference type="Pfam" id="PF00135"/>
    </source>
</evidence>
<dbReference type="RefSeq" id="XP_013419713.1">
    <property type="nucleotide sequence ID" value="XM_013564259.1"/>
</dbReference>
<dbReference type="Proteomes" id="UP000085678">
    <property type="component" value="Unplaced"/>
</dbReference>